<dbReference type="GO" id="GO:0005886">
    <property type="term" value="C:plasma membrane"/>
    <property type="evidence" value="ECO:0007669"/>
    <property type="project" value="UniProtKB-SubCell"/>
</dbReference>
<proteinExistence type="inferred from homology"/>
<feature type="transmembrane region" description="Helical" evidence="10">
    <location>
        <begin position="155"/>
        <end position="174"/>
    </location>
</feature>
<protein>
    <recommendedName>
        <fullName evidence="9 10">Polyprenol-phosphate-mannose--protein mannosyltransferase</fullName>
        <ecNumber evidence="10">2.4.1.-</ecNumber>
    </recommendedName>
</protein>
<accession>Q8FR03</accession>
<dbReference type="GO" id="GO:0004169">
    <property type="term" value="F:dolichyl-phosphate-mannose-protein mannosyltransferase activity"/>
    <property type="evidence" value="ECO:0007669"/>
    <property type="project" value="UniProtKB-UniRule"/>
</dbReference>
<dbReference type="PANTHER" id="PTHR10050">
    <property type="entry name" value="DOLICHYL-PHOSPHATE-MANNOSE--PROTEIN MANNOSYLTRANSFERASE"/>
    <property type="match status" value="1"/>
</dbReference>
<evidence type="ECO:0000259" key="11">
    <source>
        <dbReference type="Pfam" id="PF02366"/>
    </source>
</evidence>
<feature type="transmembrane region" description="Helical" evidence="10">
    <location>
        <begin position="447"/>
        <end position="466"/>
    </location>
</feature>
<sequence length="525" mass="58823">MFPDPRINGVSQALPVRNQVRDQGMFAGTRAPAPPTFRWTPQDTWTWALIAVFATLTRFIGLTNATSSGTPVFDEKHYVPQAWDMVESWFNPVLGGIESNPGFGLVVHPPLAKQIIALGEMVFGYTPLGWRVMAALFGTLTVLTVMALTRRLSGSTVVTFIAGIIATADGVLLVSARFGMLDIFQVFFITAAAWTLVRDHQQMHHRLHTAAVTASEFGPRFGFRWWRFTTGVLLGLALSVKWSGLYYIAFFGLASVFLDLWLRKRYGARRYIVGTLRNDVLPALASLVLLPALLYIWSWRAWFASETSVYRHANSDGTIEGSSFLSLLPDSVAGWLHYHFSVLEFHGSLTSSAGHSHPWDSKPWSWLVAGRPILYYSSTDIECAVGDTCRRMIYLFGTPAIWWLTVPVIFWALWSLIIRKQRAYIVPLVAFAAGFLPWLAAYDRQMYFFYAAALAPFIVVMLALTCGELWQRGTMLKNGLTTGSMAVVGYVALVVTMFLAFSPILYGYLIPDSVFDSLMWLPSWR</sequence>
<dbReference type="GO" id="GO:0012505">
    <property type="term" value="C:endomembrane system"/>
    <property type="evidence" value="ECO:0007669"/>
    <property type="project" value="UniProtKB-SubCell"/>
</dbReference>
<dbReference type="EC" id="2.4.1.-" evidence="10"/>
<dbReference type="Proteomes" id="UP000001409">
    <property type="component" value="Chromosome"/>
</dbReference>
<feature type="transmembrane region" description="Helical" evidence="10">
    <location>
        <begin position="128"/>
        <end position="148"/>
    </location>
</feature>
<evidence type="ECO:0000313" key="13">
    <source>
        <dbReference type="EMBL" id="BAC17774.1"/>
    </source>
</evidence>
<comment type="similarity">
    <text evidence="3 10">Belongs to the glycosyltransferase 39 family.</text>
</comment>
<feature type="transmembrane region" description="Helical" evidence="10">
    <location>
        <begin position="283"/>
        <end position="302"/>
    </location>
</feature>
<accession>C8NND7</accession>
<dbReference type="Pfam" id="PF16192">
    <property type="entry name" value="PMT_4TMC"/>
    <property type="match status" value="1"/>
</dbReference>
<dbReference type="InterPro" id="IPR032421">
    <property type="entry name" value="PMT_4TMC"/>
</dbReference>
<feature type="transmembrane region" description="Helical" evidence="10">
    <location>
        <begin position="400"/>
        <end position="417"/>
    </location>
</feature>
<dbReference type="AlphaFoldDB" id="Q8FR03"/>
<organism evidence="13 14">
    <name type="scientific">Corynebacterium efficiens (strain DSM 44549 / YS-314 / AJ 12310 / JCM 11189 / NBRC 100395)</name>
    <dbReference type="NCBI Taxonomy" id="196164"/>
    <lineage>
        <taxon>Bacteria</taxon>
        <taxon>Bacillati</taxon>
        <taxon>Actinomycetota</taxon>
        <taxon>Actinomycetes</taxon>
        <taxon>Mycobacteriales</taxon>
        <taxon>Corynebacteriaceae</taxon>
        <taxon>Corynebacterium</taxon>
    </lineage>
</organism>
<feature type="transmembrane region" description="Helical" evidence="10">
    <location>
        <begin position="487"/>
        <end position="510"/>
    </location>
</feature>
<keyword evidence="8 10" id="KW-0472">Membrane</keyword>
<keyword evidence="14" id="KW-1185">Reference proteome</keyword>
<evidence type="ECO:0000256" key="3">
    <source>
        <dbReference type="ARBA" id="ARBA00007222"/>
    </source>
</evidence>
<evidence type="ECO:0000256" key="1">
    <source>
        <dbReference type="ARBA" id="ARBA00004127"/>
    </source>
</evidence>
<evidence type="ECO:0000256" key="6">
    <source>
        <dbReference type="ARBA" id="ARBA00022692"/>
    </source>
</evidence>
<dbReference type="HOGENOM" id="CLU_021079_1_0_11"/>
<feature type="domain" description="Protein O-mannosyl-transferase C-terminal four TM" evidence="12">
    <location>
        <begin position="334"/>
        <end position="524"/>
    </location>
</feature>
<dbReference type="STRING" id="196164.gene:10741370"/>
<comment type="subcellular location">
    <subcellularLocation>
        <location evidence="10">Cell membrane</location>
    </subcellularLocation>
    <subcellularLocation>
        <location evidence="1">Endomembrane system</location>
        <topology evidence="1">Multi-pass membrane protein</topology>
    </subcellularLocation>
</comment>
<evidence type="ECO:0000256" key="7">
    <source>
        <dbReference type="ARBA" id="ARBA00022989"/>
    </source>
</evidence>
<evidence type="ECO:0000256" key="2">
    <source>
        <dbReference type="ARBA" id="ARBA00004922"/>
    </source>
</evidence>
<dbReference type="Pfam" id="PF02366">
    <property type="entry name" value="PMT"/>
    <property type="match status" value="1"/>
</dbReference>
<dbReference type="UniPathway" id="UPA00378"/>
<dbReference type="PANTHER" id="PTHR10050:SF46">
    <property type="entry name" value="PROTEIN O-MANNOSYL-TRANSFERASE 2"/>
    <property type="match status" value="1"/>
</dbReference>
<evidence type="ECO:0000313" key="14">
    <source>
        <dbReference type="Proteomes" id="UP000001409"/>
    </source>
</evidence>
<dbReference type="KEGG" id="cef:CE0964"/>
<evidence type="ECO:0000256" key="5">
    <source>
        <dbReference type="ARBA" id="ARBA00022679"/>
    </source>
</evidence>
<reference evidence="13 14" key="1">
    <citation type="journal article" date="2003" name="Genome Res.">
        <title>Comparative complete genome sequence analysis of the amino acid replacements responsible for the thermostability of Corynebacterium efficiens.</title>
        <authorList>
            <person name="Nishio Y."/>
            <person name="Nakamura Y."/>
            <person name="Kawarabayasi Y."/>
            <person name="Usuda Y."/>
            <person name="Kimura E."/>
            <person name="Sugimoto S."/>
            <person name="Matsui K."/>
            <person name="Yamagishi A."/>
            <person name="Kikuchi H."/>
            <person name="Ikeo K."/>
            <person name="Gojobori T."/>
        </authorList>
    </citation>
    <scope>NUCLEOTIDE SEQUENCE [LARGE SCALE GENOMIC DNA]</scope>
    <source>
        <strain evidence="14">DSM 44549 / YS-314 / AJ 12310 / JCM 11189 / NBRC 100395</strain>
    </source>
</reference>
<comment type="function">
    <text evidence="10">Protein O-mannosyltransferase that catalyzes the transfer of a single mannose residue from a polyprenol phospho-mannosyl lipidic donor to the hydroxyl group of selected serine and threonine residues in acceptor proteins.</text>
</comment>
<name>Q8FR03_COREF</name>
<dbReference type="eggNOG" id="COG1928">
    <property type="taxonomic scope" value="Bacteria"/>
</dbReference>
<keyword evidence="10" id="KW-1003">Cell membrane</keyword>
<keyword evidence="4 10" id="KW-0328">Glycosyltransferase</keyword>
<feature type="transmembrane region" description="Helical" evidence="10">
    <location>
        <begin position="424"/>
        <end position="441"/>
    </location>
</feature>
<keyword evidence="5 10" id="KW-0808">Transferase</keyword>
<evidence type="ECO:0000256" key="10">
    <source>
        <dbReference type="RuleBase" id="RU367007"/>
    </source>
</evidence>
<keyword evidence="7 10" id="KW-1133">Transmembrane helix</keyword>
<comment type="pathway">
    <text evidence="2 10">Protein modification; protein glycosylation.</text>
</comment>
<evidence type="ECO:0000256" key="8">
    <source>
        <dbReference type="ARBA" id="ARBA00023136"/>
    </source>
</evidence>
<evidence type="ECO:0000256" key="4">
    <source>
        <dbReference type="ARBA" id="ARBA00022676"/>
    </source>
</evidence>
<feature type="transmembrane region" description="Helical" evidence="10">
    <location>
        <begin position="244"/>
        <end position="262"/>
    </location>
</feature>
<keyword evidence="6 10" id="KW-0812">Transmembrane</keyword>
<evidence type="ECO:0000259" key="12">
    <source>
        <dbReference type="Pfam" id="PF16192"/>
    </source>
</evidence>
<feature type="domain" description="ArnT-like N-terminal" evidence="11">
    <location>
        <begin position="129"/>
        <end position="296"/>
    </location>
</feature>
<dbReference type="EMBL" id="BA000035">
    <property type="protein sequence ID" value="BAC17774.1"/>
    <property type="molecule type" value="Genomic_DNA"/>
</dbReference>
<dbReference type="InterPro" id="IPR003342">
    <property type="entry name" value="ArnT-like_N"/>
</dbReference>
<dbReference type="InterPro" id="IPR027005">
    <property type="entry name" value="PMT-like"/>
</dbReference>
<evidence type="ECO:0000256" key="9">
    <source>
        <dbReference type="ARBA" id="ARBA00093617"/>
    </source>
</evidence>